<name>A0A7J7J904_BUGNE</name>
<dbReference type="EMBL" id="VXIV02002901">
    <property type="protein sequence ID" value="KAF6022116.1"/>
    <property type="molecule type" value="Genomic_DNA"/>
</dbReference>
<accession>A0A7J7J904</accession>
<dbReference type="AlphaFoldDB" id="A0A7J7J904"/>
<evidence type="ECO:0000313" key="3">
    <source>
        <dbReference type="EMBL" id="KAF6022116.1"/>
    </source>
</evidence>
<comment type="caution">
    <text evidence="3">The sequence shown here is derived from an EMBL/GenBank/DDBJ whole genome shotgun (WGS) entry which is preliminary data.</text>
</comment>
<proteinExistence type="predicted"/>
<feature type="compositionally biased region" description="Acidic residues" evidence="1">
    <location>
        <begin position="134"/>
        <end position="149"/>
    </location>
</feature>
<dbReference type="SUPFAM" id="SSF47769">
    <property type="entry name" value="SAM/Pointed domain"/>
    <property type="match status" value="1"/>
</dbReference>
<dbReference type="Proteomes" id="UP000593567">
    <property type="component" value="Unassembled WGS sequence"/>
</dbReference>
<keyword evidence="4" id="KW-1185">Reference proteome</keyword>
<dbReference type="Pfam" id="PF00536">
    <property type="entry name" value="SAM_1"/>
    <property type="match status" value="1"/>
</dbReference>
<evidence type="ECO:0000256" key="1">
    <source>
        <dbReference type="SAM" id="MobiDB-lite"/>
    </source>
</evidence>
<organism evidence="3 4">
    <name type="scientific">Bugula neritina</name>
    <name type="common">Brown bryozoan</name>
    <name type="synonym">Sertularia neritina</name>
    <dbReference type="NCBI Taxonomy" id="10212"/>
    <lineage>
        <taxon>Eukaryota</taxon>
        <taxon>Metazoa</taxon>
        <taxon>Spiralia</taxon>
        <taxon>Lophotrochozoa</taxon>
        <taxon>Bryozoa</taxon>
        <taxon>Gymnolaemata</taxon>
        <taxon>Cheilostomatida</taxon>
        <taxon>Flustrina</taxon>
        <taxon>Buguloidea</taxon>
        <taxon>Bugulidae</taxon>
        <taxon>Bugula</taxon>
    </lineage>
</organism>
<feature type="region of interest" description="Disordered" evidence="1">
    <location>
        <begin position="134"/>
        <end position="195"/>
    </location>
</feature>
<gene>
    <name evidence="3" type="ORF">EB796_019583</name>
</gene>
<dbReference type="InterPro" id="IPR013761">
    <property type="entry name" value="SAM/pointed_sf"/>
</dbReference>
<dbReference type="SMART" id="SM00454">
    <property type="entry name" value="SAM"/>
    <property type="match status" value="1"/>
</dbReference>
<dbReference type="Gene3D" id="1.10.150.50">
    <property type="entry name" value="Transcription Factor, Ets-1"/>
    <property type="match status" value="1"/>
</dbReference>
<feature type="domain" description="SAM" evidence="2">
    <location>
        <begin position="62"/>
        <end position="125"/>
    </location>
</feature>
<dbReference type="PROSITE" id="PS50105">
    <property type="entry name" value="SAM_DOMAIN"/>
    <property type="match status" value="1"/>
</dbReference>
<reference evidence="3" key="1">
    <citation type="submission" date="2020-06" db="EMBL/GenBank/DDBJ databases">
        <title>Draft genome of Bugula neritina, a colonial animal packing powerful symbionts and potential medicines.</title>
        <authorList>
            <person name="Rayko M."/>
        </authorList>
    </citation>
    <scope>NUCLEOTIDE SEQUENCE [LARGE SCALE GENOMIC DNA]</scope>
    <source>
        <strain evidence="3">Kwan_BN1</strain>
    </source>
</reference>
<evidence type="ECO:0000313" key="4">
    <source>
        <dbReference type="Proteomes" id="UP000593567"/>
    </source>
</evidence>
<evidence type="ECO:0000259" key="2">
    <source>
        <dbReference type="PROSITE" id="PS50105"/>
    </source>
</evidence>
<dbReference type="InterPro" id="IPR001660">
    <property type="entry name" value="SAM"/>
</dbReference>
<feature type="compositionally biased region" description="Pro residues" evidence="1">
    <location>
        <begin position="172"/>
        <end position="185"/>
    </location>
</feature>
<protein>
    <recommendedName>
        <fullName evidence="2">SAM domain-containing protein</fullName>
    </recommendedName>
</protein>
<sequence length="220" mass="25254">MLSCLILAVSNLLVEHHSFIITIVFAWTVENIIMQQLSAQLSLGLFNIITMELPVDGDVKHWGIPKVAEWLAKNGMDIYVNDFRDSYIDGEKLLSIITQYKLKELNVHPIHIEQILQAIENYKFYNPDNPYEINSDEDIDDFDNDDETDGYTGPDDVMKARNQAIQSQSFRPPLPKPFRAPPPPPPEEEDRIPSYTSEEEYVGKWFDWLAVVWVSGLVGK</sequence>